<dbReference type="PANTHER" id="PTHR39461:SF1">
    <property type="entry name" value="LEA DOMAIN PROTEIN (AFU_ORTHOLOGUE AFUA_8G04920)"/>
    <property type="match status" value="1"/>
</dbReference>
<dbReference type="VEuPathDB" id="FungiDB:FOXG_19939"/>
<dbReference type="Proteomes" id="UP000219369">
    <property type="component" value="Unassembled WGS sequence"/>
</dbReference>
<dbReference type="AlphaFoldDB" id="A0A2H3TPL3"/>
<reference evidence="3" key="1">
    <citation type="submission" date="2016-09" db="EMBL/GenBank/DDBJ databases">
        <authorList>
            <person name="Guldener U."/>
        </authorList>
    </citation>
    <scope>NUCLEOTIDE SEQUENCE [LARGE SCALE GENOMIC DNA]</scope>
    <source>
        <strain evidence="3">V64-1</strain>
    </source>
</reference>
<dbReference type="Pfam" id="PF22485">
    <property type="entry name" value="DUF6987"/>
    <property type="match status" value="1"/>
</dbReference>
<sequence>MPHAKKELNPLWALLAVPLFQIIAAIELLLDGMLGLVGRLLHGDVISSLTGRKKE</sequence>
<organism evidence="2 3">
    <name type="scientific">Fusarium oxysporum</name>
    <name type="common">Fusarium vascular wilt</name>
    <dbReference type="NCBI Taxonomy" id="5507"/>
    <lineage>
        <taxon>Eukaryota</taxon>
        <taxon>Fungi</taxon>
        <taxon>Dikarya</taxon>
        <taxon>Ascomycota</taxon>
        <taxon>Pezizomycotina</taxon>
        <taxon>Sordariomycetes</taxon>
        <taxon>Hypocreomycetidae</taxon>
        <taxon>Hypocreales</taxon>
        <taxon>Nectriaceae</taxon>
        <taxon>Fusarium</taxon>
        <taxon>Fusarium oxysporum species complex</taxon>
    </lineage>
</organism>
<evidence type="ECO:0000313" key="3">
    <source>
        <dbReference type="Proteomes" id="UP000219369"/>
    </source>
</evidence>
<gene>
    <name evidence="2" type="ORF">FRV6_11778</name>
</gene>
<feature type="domain" description="DUF6987" evidence="1">
    <location>
        <begin position="1"/>
        <end position="43"/>
    </location>
</feature>
<name>A0A2H3TPL3_FUSOX</name>
<evidence type="ECO:0000313" key="2">
    <source>
        <dbReference type="EMBL" id="SCO87651.1"/>
    </source>
</evidence>
<dbReference type="PANTHER" id="PTHR39461">
    <property type="entry name" value="LEA DOMAIN PROTEIN (AFU_ORTHOLOGUE AFUA_8G04920)"/>
    <property type="match status" value="1"/>
</dbReference>
<dbReference type="VEuPathDB" id="FungiDB:FOZG_12096"/>
<dbReference type="VEuPathDB" id="FungiDB:FOC4_g10002202"/>
<dbReference type="VEuPathDB" id="FungiDB:FOC1_g10001512"/>
<dbReference type="OrthoDB" id="3937590at2759"/>
<dbReference type="VEuPathDB" id="FungiDB:FOIG_04617"/>
<proteinExistence type="predicted"/>
<dbReference type="InterPro" id="IPR054256">
    <property type="entry name" value="DUF6987"/>
</dbReference>
<evidence type="ECO:0000259" key="1">
    <source>
        <dbReference type="Pfam" id="PF22485"/>
    </source>
</evidence>
<dbReference type="EMBL" id="FMJY01000007">
    <property type="protein sequence ID" value="SCO87651.1"/>
    <property type="molecule type" value="Genomic_DNA"/>
</dbReference>
<accession>A0A2H3TPL3</accession>
<protein>
    <recommendedName>
        <fullName evidence="1">DUF6987 domain-containing protein</fullName>
    </recommendedName>
</protein>
<dbReference type="VEuPathDB" id="FungiDB:FOMG_17248"/>